<dbReference type="SUPFAM" id="SSF53098">
    <property type="entry name" value="Ribonuclease H-like"/>
    <property type="match status" value="1"/>
</dbReference>
<accession>A0AA36JGW5</accession>
<dbReference type="Proteomes" id="UP001178507">
    <property type="component" value="Unassembled WGS sequence"/>
</dbReference>
<feature type="domain" description="Integrase catalytic" evidence="2">
    <location>
        <begin position="523"/>
        <end position="697"/>
    </location>
</feature>
<evidence type="ECO:0000313" key="3">
    <source>
        <dbReference type="EMBL" id="CAJ1404806.1"/>
    </source>
</evidence>
<dbReference type="InterPro" id="IPR012337">
    <property type="entry name" value="RNaseH-like_sf"/>
</dbReference>
<dbReference type="EMBL" id="CAUJNA010003557">
    <property type="protein sequence ID" value="CAJ1404806.1"/>
    <property type="molecule type" value="Genomic_DNA"/>
</dbReference>
<sequence>MATLSRKRVYLLHLFFVFWIGDFVSPCQSIEIGSGAAFTLQVASQMASEAATAALDSYWASEGDYDEPYNDVDPDGTYWHDDQTYADEIYWQDDHWDSIGDENGETDDWDHHEAYYGEYLLSLVESYDDYRSGLPEPAFEYVLTNEPDLEYGVSLKEFLTAENLDVNMVANDTDVSPPPQDLPSHRLKPNQLWTLQVHLKQHIDKTEIKVDQALAAMERPRPRLVWEVFAGKAAISHHVQAAGGQTEVFGLHTGWDFRIKSHQDAFMDYLHQEMPDEVFLAPICGPWSPMQNINSRTPEQREKLRALRQWHHDTFLLFVKKVYLAQVRDGRHAHVEQPLSAKSWKTRALRSLPGLWCTFDQCAYNSICPDADGEWLLVKKPTALLTTKMAMATAMCHRCSGDHMHCRLEGYLKDYGISRTAFMEDYQPEMAGHMSAALMVPEPAQPQSWIFAADDVAEPGGVLQRLFTNHKEEAVRTVQRLHRNLGHPAPDTLVAVLRQRGASGTVLDVAHEYRCPACAHYVRPPRPSPAQLSQSTNFNDVVQADVMWLKPDPNKDDKYPIISMVCTATRYMVARLIRHEQTTDFISSLEKSWIRHFGPMQVLMIDEHRAWSSDAMSSWARDNGISLVISPGEAHTRLGVVERRHQLLRRAVEIYLADHQDHSRDAVRKALDYMVPQINALPNVHGYSPAQWVLGKQPKLPGELTEDGLNPGHLQPGDFEDVLAQRAAAKYALIRADTDTKLRRALLRRYSGHNKTLEVGQSCYYWRDARASDLVKIRWRGPAVVAMREDDQQGKPTVYWLVHGTNLLRAAPHHVKPVLGDLDQLSGMNHALDALRNLRGRGVTRFWDLQQLNQGRRIEEVGSDEEAMDDLNDQSLDMSGEEVSELLDEDLRTSVVSESHYGVYLMVPKNWDGFTIFTFDKAKVRDIKKKVEPLRVHLATDGRRVAKAYVAAADRQVRRGAKDKNNLSERYMTLEDRMQFLEAKRKELSSFFENNVWQFDNVKSADPARTLTARILLKWSKNADGSRRAKARLIVRGYADPDALQGLPQDRKLWLKLPADALALLGADMDTRMLLMKPCYGQIDAPRRWFLEATRRLRHAGWRQHVLDPCLFMLYPNLSDQTYNKDTENGNVENNTGILEPCGIVCLHVDDLLGSGDPQSETYQAAEVKLKEIFNFREFNSDKSTLQYCGAELKQVNDVWHLGHHDYLHRIKPITQNKASNSIQKLDPSGVSQLRGLVGALQWPAVQSSPHIQCSASILSGEVGTGTNMTINEANRALKFAKDNSDVTLQYRHIGNLADLRLVTMTDAGFASRSDGSSQGGYITLLVNAACFDGNELPYMVLDWRSYKLPRVCRSSLAAEAQAAGQAVDSMEMVVRAWEHIFNPNVKLRDLLEVRSMLKPTLITDAKALYDSYQREQLGGNTDRRTGLEIMVMKERLQSFGGHLRWMSSELQYADGQTKLSTRQLLADRLRSHQLKLSWDPSFTAAKRKSKAERQQNMQEGAIPKPLAQGDVMVSFCQATYVDNQKNTLVEPEGTFVEPYAEVMDYAVITLLLMFGWCVVRNALSCSCSGRNHTAVTDAVVQTDPMPMDPVITTLEMNLEEANSSNEHLMGQNFRMQTLLRELQQREVQPTGPIVLSRYGSVWHVNRECRHLRGVNVEVRRACRTCVPQPTG</sequence>
<keyword evidence="4" id="KW-1185">Reference proteome</keyword>
<name>A0AA36JGW5_9DINO</name>
<organism evidence="3 4">
    <name type="scientific">Effrenium voratum</name>
    <dbReference type="NCBI Taxonomy" id="2562239"/>
    <lineage>
        <taxon>Eukaryota</taxon>
        <taxon>Sar</taxon>
        <taxon>Alveolata</taxon>
        <taxon>Dinophyceae</taxon>
        <taxon>Suessiales</taxon>
        <taxon>Symbiodiniaceae</taxon>
        <taxon>Effrenium</taxon>
    </lineage>
</organism>
<dbReference type="PROSITE" id="PS50994">
    <property type="entry name" value="INTEGRASE"/>
    <property type="match status" value="1"/>
</dbReference>
<evidence type="ECO:0000259" key="2">
    <source>
        <dbReference type="PROSITE" id="PS50994"/>
    </source>
</evidence>
<feature type="signal peptide" evidence="1">
    <location>
        <begin position="1"/>
        <end position="29"/>
    </location>
</feature>
<protein>
    <recommendedName>
        <fullName evidence="2">Integrase catalytic domain-containing protein</fullName>
    </recommendedName>
</protein>
<dbReference type="InterPro" id="IPR001584">
    <property type="entry name" value="Integrase_cat-core"/>
</dbReference>
<dbReference type="GO" id="GO:0015074">
    <property type="term" value="P:DNA integration"/>
    <property type="evidence" value="ECO:0007669"/>
    <property type="project" value="InterPro"/>
</dbReference>
<comment type="caution">
    <text evidence="3">The sequence shown here is derived from an EMBL/GenBank/DDBJ whole genome shotgun (WGS) entry which is preliminary data.</text>
</comment>
<dbReference type="InterPro" id="IPR036397">
    <property type="entry name" value="RNaseH_sf"/>
</dbReference>
<keyword evidence="1" id="KW-0732">Signal</keyword>
<reference evidence="3" key="1">
    <citation type="submission" date="2023-08" db="EMBL/GenBank/DDBJ databases">
        <authorList>
            <person name="Chen Y."/>
            <person name="Shah S."/>
            <person name="Dougan E. K."/>
            <person name="Thang M."/>
            <person name="Chan C."/>
        </authorList>
    </citation>
    <scope>NUCLEOTIDE SEQUENCE</scope>
</reference>
<dbReference type="Gene3D" id="3.30.420.10">
    <property type="entry name" value="Ribonuclease H-like superfamily/Ribonuclease H"/>
    <property type="match status" value="1"/>
</dbReference>
<dbReference type="GO" id="GO:0003676">
    <property type="term" value="F:nucleic acid binding"/>
    <property type="evidence" value="ECO:0007669"/>
    <property type="project" value="InterPro"/>
</dbReference>
<feature type="chain" id="PRO_5041208821" description="Integrase catalytic domain-containing protein" evidence="1">
    <location>
        <begin position="30"/>
        <end position="1672"/>
    </location>
</feature>
<gene>
    <name evidence="3" type="ORF">EVOR1521_LOCUS27189</name>
</gene>
<evidence type="ECO:0000313" key="4">
    <source>
        <dbReference type="Proteomes" id="UP001178507"/>
    </source>
</evidence>
<proteinExistence type="predicted"/>
<evidence type="ECO:0000256" key="1">
    <source>
        <dbReference type="SAM" id="SignalP"/>
    </source>
</evidence>